<feature type="signal peptide" evidence="7">
    <location>
        <begin position="1"/>
        <end position="26"/>
    </location>
</feature>
<comment type="caution">
    <text evidence="9">The sequence shown here is derived from an EMBL/GenBank/DDBJ whole genome shotgun (WGS) entry which is preliminary data.</text>
</comment>
<evidence type="ECO:0000313" key="9">
    <source>
        <dbReference type="EMBL" id="GAO48228.1"/>
    </source>
</evidence>
<evidence type="ECO:0000256" key="6">
    <source>
        <dbReference type="ARBA" id="ARBA00035188"/>
    </source>
</evidence>
<dbReference type="InterPro" id="IPR036249">
    <property type="entry name" value="Thioredoxin-like_sf"/>
</dbReference>
<evidence type="ECO:0000256" key="5">
    <source>
        <dbReference type="ARBA" id="ARBA00023274"/>
    </source>
</evidence>
<keyword evidence="3" id="KW-0689">Ribosomal protein</keyword>
<dbReference type="Pfam" id="PF05047">
    <property type="entry name" value="L51_S25_CI-B8"/>
    <property type="match status" value="1"/>
</dbReference>
<dbReference type="GO" id="GO:0032543">
    <property type="term" value="P:mitochondrial translation"/>
    <property type="evidence" value="ECO:0007669"/>
    <property type="project" value="InterPro"/>
</dbReference>
<dbReference type="GO" id="GO:0005762">
    <property type="term" value="C:mitochondrial large ribosomal subunit"/>
    <property type="evidence" value="ECO:0007669"/>
    <property type="project" value="TreeGrafter"/>
</dbReference>
<dbReference type="STRING" id="698492.A0A0E9NEI9"/>
<dbReference type="EMBL" id="BACD03000013">
    <property type="protein sequence ID" value="GAO48228.1"/>
    <property type="molecule type" value="Genomic_DNA"/>
</dbReference>
<dbReference type="SUPFAM" id="SSF52833">
    <property type="entry name" value="Thioredoxin-like"/>
    <property type="match status" value="1"/>
</dbReference>
<organism evidence="9 10">
    <name type="scientific">Saitoella complicata (strain BCRC 22490 / CBS 7301 / JCM 7358 / NBRC 10748 / NRRL Y-17804)</name>
    <dbReference type="NCBI Taxonomy" id="698492"/>
    <lineage>
        <taxon>Eukaryota</taxon>
        <taxon>Fungi</taxon>
        <taxon>Dikarya</taxon>
        <taxon>Ascomycota</taxon>
        <taxon>Taphrinomycotina</taxon>
        <taxon>Taphrinomycotina incertae sedis</taxon>
        <taxon>Saitoella</taxon>
    </lineage>
</organism>
<keyword evidence="7" id="KW-0732">Signal</keyword>
<dbReference type="OMA" id="IHARTYL"/>
<comment type="subcellular location">
    <subcellularLocation>
        <location evidence="1">Mitochondrion</location>
    </subcellularLocation>
</comment>
<feature type="chain" id="PRO_5002430575" description="Large ribosomal subunit protein mL43" evidence="7">
    <location>
        <begin position="27"/>
        <end position="208"/>
    </location>
</feature>
<feature type="domain" description="Ribosomal protein/NADH dehydrogenase" evidence="8">
    <location>
        <begin position="100"/>
        <end position="173"/>
    </location>
</feature>
<dbReference type="Gene3D" id="3.40.30.10">
    <property type="entry name" value="Glutaredoxin"/>
    <property type="match status" value="1"/>
</dbReference>
<evidence type="ECO:0000256" key="1">
    <source>
        <dbReference type="ARBA" id="ARBA00004173"/>
    </source>
</evidence>
<reference evidence="9 10" key="3">
    <citation type="journal article" date="2015" name="Genome Announc.">
        <title>Draft Genome Sequence of the Archiascomycetous Yeast Saitoella complicata.</title>
        <authorList>
            <person name="Yamauchi K."/>
            <person name="Kondo S."/>
            <person name="Hamamoto M."/>
            <person name="Takahashi Y."/>
            <person name="Ogura Y."/>
            <person name="Hayashi T."/>
            <person name="Nishida H."/>
        </authorList>
    </citation>
    <scope>NUCLEOTIDE SEQUENCE [LARGE SCALE GENOMIC DNA]</scope>
    <source>
        <strain evidence="9 10">NRRL Y-17804</strain>
    </source>
</reference>
<dbReference type="GO" id="GO:0003735">
    <property type="term" value="F:structural constituent of ribosome"/>
    <property type="evidence" value="ECO:0007669"/>
    <property type="project" value="InterPro"/>
</dbReference>
<reference evidence="9 10" key="1">
    <citation type="journal article" date="2011" name="J. Gen. Appl. Microbiol.">
        <title>Draft genome sequencing of the enigmatic yeast Saitoella complicata.</title>
        <authorList>
            <person name="Nishida H."/>
            <person name="Hamamoto M."/>
            <person name="Sugiyama J."/>
        </authorList>
    </citation>
    <scope>NUCLEOTIDE SEQUENCE [LARGE SCALE GENOMIC DNA]</scope>
    <source>
        <strain evidence="9 10">NRRL Y-17804</strain>
    </source>
</reference>
<evidence type="ECO:0000313" key="10">
    <source>
        <dbReference type="Proteomes" id="UP000033140"/>
    </source>
</evidence>
<evidence type="ECO:0000256" key="4">
    <source>
        <dbReference type="ARBA" id="ARBA00023128"/>
    </source>
</evidence>
<evidence type="ECO:0000256" key="7">
    <source>
        <dbReference type="SAM" id="SignalP"/>
    </source>
</evidence>
<dbReference type="SMART" id="SM00916">
    <property type="entry name" value="L51_S25_CI-B8"/>
    <property type="match status" value="1"/>
</dbReference>
<dbReference type="AlphaFoldDB" id="A0A0E9NEI9"/>
<keyword evidence="4" id="KW-0496">Mitochondrion</keyword>
<dbReference type="InterPro" id="IPR007741">
    <property type="entry name" value="Ribosomal_mL43/mS25/NADH_DH"/>
</dbReference>
<evidence type="ECO:0000256" key="2">
    <source>
        <dbReference type="ARBA" id="ARBA00006073"/>
    </source>
</evidence>
<keyword evidence="5" id="KW-0687">Ribonucleoprotein</keyword>
<proteinExistence type="inferred from homology"/>
<evidence type="ECO:0000259" key="8">
    <source>
        <dbReference type="SMART" id="SM00916"/>
    </source>
</evidence>
<reference evidence="9 10" key="2">
    <citation type="journal article" date="2014" name="J. Gen. Appl. Microbiol.">
        <title>The early diverging ascomycetous budding yeast Saitoella complicata has three histone deacetylases belonging to the Clr6, Hos2, and Rpd3 lineages.</title>
        <authorList>
            <person name="Nishida H."/>
            <person name="Matsumoto T."/>
            <person name="Kondo S."/>
            <person name="Hamamoto M."/>
            <person name="Yoshikawa H."/>
        </authorList>
    </citation>
    <scope>NUCLEOTIDE SEQUENCE [LARGE SCALE GENOMIC DNA]</scope>
    <source>
        <strain evidence="9 10">NRRL Y-17804</strain>
    </source>
</reference>
<evidence type="ECO:0000256" key="3">
    <source>
        <dbReference type="ARBA" id="ARBA00022980"/>
    </source>
</evidence>
<comment type="similarity">
    <text evidence="2">Belongs to the mitochondrion-specific ribosomal protein mL43 family.</text>
</comment>
<protein>
    <recommendedName>
        <fullName evidence="6">Large ribosomal subunit protein mL43</fullName>
    </recommendedName>
</protein>
<keyword evidence="10" id="KW-1185">Reference proteome</keyword>
<accession>A0A0E9NEI9</accession>
<dbReference type="Proteomes" id="UP000033140">
    <property type="component" value="Unassembled WGS sequence"/>
</dbReference>
<dbReference type="PANTHER" id="PTHR21396:SF2">
    <property type="entry name" value="LARGE RIBOSOMAL SUBUNIT PROTEIN ML43"/>
    <property type="match status" value="1"/>
</dbReference>
<dbReference type="PANTHER" id="PTHR21396">
    <property type="entry name" value="39S RIBOSOMAL PROTEIN L43"/>
    <property type="match status" value="1"/>
</dbReference>
<name>A0A0E9NEI9_SAICN</name>
<gene>
    <name evidence="9" type="ORF">G7K_2408-t1</name>
</gene>
<sequence>MNCNGHITAVISWILQLFPWSTPVSTTPSSSNTRRPGGSCTCPEHLHRNCTQIWTPGKSIYEQEKSVKMPVQALKKVATSQNGVGSYILQLRKLDFGYCDWAGASRGMNEFLLRNLKQFAADHPSVEITVTPRPAHHPIIRGTYINGREKVICVRNGTPSEILEKCKLLRDQSGVKLKKIKARNVVQSTNSSVRGIWSPFHAGKLHQI</sequence>
<dbReference type="InterPro" id="IPR039927">
    <property type="entry name" value="Ribosomal_mL43"/>
</dbReference>